<dbReference type="RefSeq" id="XP_016248132.1">
    <property type="nucleotide sequence ID" value="XM_016394713.1"/>
</dbReference>
<dbReference type="PANTHER" id="PTHR43540:SF1">
    <property type="entry name" value="ISOCHORISMATASE HYDROLASE"/>
    <property type="match status" value="1"/>
</dbReference>
<reference evidence="5 6" key="1">
    <citation type="submission" date="2015-01" db="EMBL/GenBank/DDBJ databases">
        <title>The Genome Sequence of Cladophialophora immunda CBS83496.</title>
        <authorList>
            <consortium name="The Broad Institute Genomics Platform"/>
            <person name="Cuomo C."/>
            <person name="de Hoog S."/>
            <person name="Gorbushina A."/>
            <person name="Stielow B."/>
            <person name="Teixiera M."/>
            <person name="Abouelleil A."/>
            <person name="Chapman S.B."/>
            <person name="Priest M."/>
            <person name="Young S.K."/>
            <person name="Wortman J."/>
            <person name="Nusbaum C."/>
            <person name="Birren B."/>
        </authorList>
    </citation>
    <scope>NUCLEOTIDE SEQUENCE [LARGE SCALE GENOMIC DNA]</scope>
    <source>
        <strain evidence="5 6">CBS 83496</strain>
    </source>
</reference>
<dbReference type="GeneID" id="27346806"/>
<gene>
    <name evidence="5" type="ORF">PV07_07612</name>
</gene>
<proteinExistence type="inferred from homology"/>
<dbReference type="SUPFAM" id="SSF52499">
    <property type="entry name" value="Isochorismatase-like hydrolases"/>
    <property type="match status" value="1"/>
</dbReference>
<feature type="region of interest" description="Disordered" evidence="3">
    <location>
        <begin position="221"/>
        <end position="240"/>
    </location>
</feature>
<dbReference type="VEuPathDB" id="FungiDB:PV07_07612"/>
<protein>
    <recommendedName>
        <fullName evidence="4">Isochorismatase-like domain-containing protein</fullName>
    </recommendedName>
</protein>
<dbReference type="EMBL" id="KN847043">
    <property type="protein sequence ID" value="KIW27916.1"/>
    <property type="molecule type" value="Genomic_DNA"/>
</dbReference>
<name>A0A0D1ZIX0_9EURO</name>
<evidence type="ECO:0000256" key="2">
    <source>
        <dbReference type="ARBA" id="ARBA00022801"/>
    </source>
</evidence>
<dbReference type="AlphaFoldDB" id="A0A0D1ZIX0"/>
<dbReference type="Gene3D" id="3.40.50.850">
    <property type="entry name" value="Isochorismatase-like"/>
    <property type="match status" value="1"/>
</dbReference>
<evidence type="ECO:0000313" key="5">
    <source>
        <dbReference type="EMBL" id="KIW27916.1"/>
    </source>
</evidence>
<dbReference type="InterPro" id="IPR050272">
    <property type="entry name" value="Isochorismatase-like_hydrls"/>
</dbReference>
<keyword evidence="2" id="KW-0378">Hydrolase</keyword>
<feature type="compositionally biased region" description="Polar residues" evidence="3">
    <location>
        <begin position="66"/>
        <end position="86"/>
    </location>
</feature>
<keyword evidence="6" id="KW-1185">Reference proteome</keyword>
<sequence>MAIETTTSAAERKHLSPASGTRTALLLIDIQRGLNTHNGYFGTERSTPDFEENITSLLAACRGYNAGTTKPQEPNNAPSPGQNASTDGAEGNNPLKPPYAIDIVHVYHKSTNPLSPLHVSGTAQKDGILFMPCAEPAAVSSGDNSDNGSSTSPTTVERVLAKSTNTAFGNPELASILERGRIEQLVVAGIATDHCVTTSVRWAKDLGVVKKRPGLLRGEDAAAAAGAEGKGDPQGEREGMKKGEAGKIVVLGDATACFNKGGFDAETVHKVHLASLEGEFARVMTTRDVLDQLLG</sequence>
<dbReference type="InterPro" id="IPR000868">
    <property type="entry name" value="Isochorismatase-like_dom"/>
</dbReference>
<feature type="compositionally biased region" description="Basic and acidic residues" evidence="3">
    <location>
        <begin position="229"/>
        <end position="240"/>
    </location>
</feature>
<dbReference type="STRING" id="569365.A0A0D1ZIX0"/>
<dbReference type="InterPro" id="IPR036380">
    <property type="entry name" value="Isochorismatase-like_sf"/>
</dbReference>
<dbReference type="OrthoDB" id="245563at2759"/>
<dbReference type="Proteomes" id="UP000054466">
    <property type="component" value="Unassembled WGS sequence"/>
</dbReference>
<evidence type="ECO:0000259" key="4">
    <source>
        <dbReference type="Pfam" id="PF00857"/>
    </source>
</evidence>
<feature type="domain" description="Isochorismatase-like" evidence="4">
    <location>
        <begin position="23"/>
        <end position="208"/>
    </location>
</feature>
<accession>A0A0D1ZIX0</accession>
<comment type="similarity">
    <text evidence="1">Belongs to the isochorismatase family.</text>
</comment>
<evidence type="ECO:0000256" key="3">
    <source>
        <dbReference type="SAM" id="MobiDB-lite"/>
    </source>
</evidence>
<dbReference type="PANTHER" id="PTHR43540">
    <property type="entry name" value="PEROXYUREIDOACRYLATE/UREIDOACRYLATE AMIDOHYDROLASE-RELATED"/>
    <property type="match status" value="1"/>
</dbReference>
<dbReference type="HOGENOM" id="CLU_068979_5_2_1"/>
<evidence type="ECO:0000256" key="1">
    <source>
        <dbReference type="ARBA" id="ARBA00006336"/>
    </source>
</evidence>
<evidence type="ECO:0000313" key="6">
    <source>
        <dbReference type="Proteomes" id="UP000054466"/>
    </source>
</evidence>
<dbReference type="Pfam" id="PF00857">
    <property type="entry name" value="Isochorismatase"/>
    <property type="match status" value="1"/>
</dbReference>
<feature type="region of interest" description="Disordered" evidence="3">
    <location>
        <begin position="65"/>
        <end position="95"/>
    </location>
</feature>
<organism evidence="5 6">
    <name type="scientific">Cladophialophora immunda</name>
    <dbReference type="NCBI Taxonomy" id="569365"/>
    <lineage>
        <taxon>Eukaryota</taxon>
        <taxon>Fungi</taxon>
        <taxon>Dikarya</taxon>
        <taxon>Ascomycota</taxon>
        <taxon>Pezizomycotina</taxon>
        <taxon>Eurotiomycetes</taxon>
        <taxon>Chaetothyriomycetidae</taxon>
        <taxon>Chaetothyriales</taxon>
        <taxon>Herpotrichiellaceae</taxon>
        <taxon>Cladophialophora</taxon>
    </lineage>
</organism>
<dbReference type="GO" id="GO:0016787">
    <property type="term" value="F:hydrolase activity"/>
    <property type="evidence" value="ECO:0007669"/>
    <property type="project" value="UniProtKB-KW"/>
</dbReference>